<dbReference type="PANTHER" id="PTHR13271:SF137">
    <property type="entry name" value="SET DOMAIN-CONTAINING PROTEIN"/>
    <property type="match status" value="1"/>
</dbReference>
<dbReference type="AlphaFoldDB" id="A0A9W9I2P5"/>
<dbReference type="InterPro" id="IPR001214">
    <property type="entry name" value="SET_dom"/>
</dbReference>
<dbReference type="InterPro" id="IPR050600">
    <property type="entry name" value="SETD3_SETD6_MTase"/>
</dbReference>
<keyword evidence="3" id="KW-1185">Reference proteome</keyword>
<evidence type="ECO:0000313" key="3">
    <source>
        <dbReference type="Proteomes" id="UP001146351"/>
    </source>
</evidence>
<dbReference type="Gene3D" id="3.90.1410.10">
    <property type="entry name" value="set domain protein methyltransferase, domain 1"/>
    <property type="match status" value="1"/>
</dbReference>
<gene>
    <name evidence="2" type="ORF">N7492_007735</name>
</gene>
<dbReference type="SUPFAM" id="SSF82199">
    <property type="entry name" value="SET domain"/>
    <property type="match status" value="1"/>
</dbReference>
<dbReference type="EMBL" id="JAPQKO010000005">
    <property type="protein sequence ID" value="KAJ5162343.1"/>
    <property type="molecule type" value="Genomic_DNA"/>
</dbReference>
<accession>A0A9W9I2P5</accession>
<dbReference type="OrthoDB" id="341421at2759"/>
<dbReference type="InterPro" id="IPR046341">
    <property type="entry name" value="SET_dom_sf"/>
</dbReference>
<comment type="caution">
    <text evidence="2">The sequence shown here is derived from an EMBL/GenBank/DDBJ whole genome shotgun (WGS) entry which is preliminary data.</text>
</comment>
<dbReference type="Proteomes" id="UP001146351">
    <property type="component" value="Unassembled WGS sequence"/>
</dbReference>
<dbReference type="GO" id="GO:0016279">
    <property type="term" value="F:protein-lysine N-methyltransferase activity"/>
    <property type="evidence" value="ECO:0007669"/>
    <property type="project" value="TreeGrafter"/>
</dbReference>
<proteinExistence type="predicted"/>
<dbReference type="Pfam" id="PF00856">
    <property type="entry name" value="SET"/>
    <property type="match status" value="1"/>
</dbReference>
<name>A0A9W9I2P5_9EURO</name>
<evidence type="ECO:0000313" key="2">
    <source>
        <dbReference type="EMBL" id="KAJ5162343.1"/>
    </source>
</evidence>
<feature type="domain" description="SET" evidence="1">
    <location>
        <begin position="26"/>
        <end position="281"/>
    </location>
</feature>
<reference evidence="2" key="2">
    <citation type="journal article" date="2023" name="IMA Fungus">
        <title>Comparative genomic study of the Penicillium genus elucidates a diverse pangenome and 15 lateral gene transfer events.</title>
        <authorList>
            <person name="Petersen C."/>
            <person name="Sorensen T."/>
            <person name="Nielsen M.R."/>
            <person name="Sondergaard T.E."/>
            <person name="Sorensen J.L."/>
            <person name="Fitzpatrick D.A."/>
            <person name="Frisvad J.C."/>
            <person name="Nielsen K.L."/>
        </authorList>
    </citation>
    <scope>NUCLEOTIDE SEQUENCE</scope>
    <source>
        <strain evidence="2">IBT 21917</strain>
    </source>
</reference>
<evidence type="ECO:0000259" key="1">
    <source>
        <dbReference type="PROSITE" id="PS50280"/>
    </source>
</evidence>
<dbReference type="SMART" id="SM00317">
    <property type="entry name" value="SET"/>
    <property type="match status" value="1"/>
</dbReference>
<protein>
    <recommendedName>
        <fullName evidence="1">SET domain-containing protein</fullName>
    </recommendedName>
</protein>
<sequence length="433" mass="48949">MGNRSPVPDPHEDFTEWAVTNGVTALNVRPHRFEGRGLGMIALEDIEAGDVVVQVPTTLILSVDKVPLSFKAEFPEGITNHALLAAWLTYGDSEEVENENFSFKENSLWFKTWPTRKDFEDTVPILWPVSLGGIEQPGNESLKTNGGHSGLNIIPPSISGVWNSFQKVTLGKPDEQEHQNLMGFQARRLCKAYKDVCSARPGTDWSTFSYYWMILNTRSFYWLGPGQTAPEDRNEALALVPFADYFNHSDVDCDVSFTDEEYTLTATKDYAKGEEVFMNYGSHSNDLLLAEYGFMMDQNRHDCIYLDDIVLRDLAADKLEELKDSQYYGKYVVNSEGVCYRTEVVAALMYMNVEDWRNHVLEGSTQGVDEQRSAAIIRGWLSDYLGEKKGTLDAMEAAMESNPDFRANPQKINTLLKRWAEIEAMCVMAKDNV</sequence>
<organism evidence="2 3">
    <name type="scientific">Penicillium capsulatum</name>
    <dbReference type="NCBI Taxonomy" id="69766"/>
    <lineage>
        <taxon>Eukaryota</taxon>
        <taxon>Fungi</taxon>
        <taxon>Dikarya</taxon>
        <taxon>Ascomycota</taxon>
        <taxon>Pezizomycotina</taxon>
        <taxon>Eurotiomycetes</taxon>
        <taxon>Eurotiomycetidae</taxon>
        <taxon>Eurotiales</taxon>
        <taxon>Aspergillaceae</taxon>
        <taxon>Penicillium</taxon>
    </lineage>
</organism>
<dbReference type="PROSITE" id="PS50280">
    <property type="entry name" value="SET"/>
    <property type="match status" value="1"/>
</dbReference>
<dbReference type="PANTHER" id="PTHR13271">
    <property type="entry name" value="UNCHARACTERIZED PUTATIVE METHYLTRANSFERASE"/>
    <property type="match status" value="1"/>
</dbReference>
<reference evidence="2" key="1">
    <citation type="submission" date="2022-11" db="EMBL/GenBank/DDBJ databases">
        <authorList>
            <person name="Petersen C."/>
        </authorList>
    </citation>
    <scope>NUCLEOTIDE SEQUENCE</scope>
    <source>
        <strain evidence="2">IBT 21917</strain>
    </source>
</reference>